<accession>Q30NS3</accession>
<dbReference type="RefSeq" id="WP_011373698.1">
    <property type="nucleotide sequence ID" value="NC_007575.1"/>
</dbReference>
<dbReference type="Pfam" id="PF00400">
    <property type="entry name" value="WD40"/>
    <property type="match status" value="1"/>
</dbReference>
<dbReference type="SMART" id="SM00320">
    <property type="entry name" value="WD40"/>
    <property type="match status" value="5"/>
</dbReference>
<dbReference type="InterPro" id="IPR051510">
    <property type="entry name" value="SKI8"/>
</dbReference>
<dbReference type="InterPro" id="IPR036322">
    <property type="entry name" value="WD40_repeat_dom_sf"/>
</dbReference>
<sequence>MLKIYECLSAESEIVALKALDNSLVAYCTKNHGVKIFDINRCDLKKSITNAYLNSTAGAYAFSPNSRYFSFSVSSLLYIIDTETKSIVQSIQTNDGEIEIISFDPSSTYIIVGTKNGRVLQYKTNQSNILSRLCSFPYKREESDSKTKEFTNFVSAFAFYKNQFACSGYGGTIYIIDINTQTNKEIITHNKSRLNALCFLDENRVVCGSSDGTITIFFLNDINNYKIIRTALGGISQLLIMSNPNYLMVVSSSKIIMVVDTKNYKITHTKYIEFKAQINSVDIVNDSSLIAALANNTIVNVELRGVTKLKTFILHNSLEKAFELIAKEPMLHGLNEHKILEERFEKSYENATKALISQNVVLASQILDVYKNVKQKEQKIKELFDAFKNYLRFKVLFLEKKLPLAYAMCARFEPLKNTPQYQKMEQEFQITFLNAQRYILKNSVKEAKELLSKYNSVLSKKPLINLLLTQNKEFVAFLKAIQTKDFSTINQLVKMNKLFKEIPNYIAMYSEIDKMLEHAEIAIKKGEIEDAEKLLLVLKGVDKFEDRLEELHKKCRYVQILQKAYEESNFLECYEILDMHKYLKTVELGILLEKHWLKLIKKCEEYALEGNIRDIKKSLAELITLHSRRHKIGDLLRVSFHVRVQKLLQRRDFKGSEAIIYSYIDFFGIDSEMKNLMKSFEKISERKLAISEVQMQRPRRDSWRDFDIFMKDS</sequence>
<dbReference type="PANTHER" id="PTHR44090:SF1">
    <property type="entry name" value="SUPERKILLER COMPLEX PROTEIN 8"/>
    <property type="match status" value="1"/>
</dbReference>
<keyword evidence="4" id="KW-1185">Reference proteome</keyword>
<dbReference type="OrthoDB" id="5332333at2"/>
<dbReference type="SUPFAM" id="SSF50978">
    <property type="entry name" value="WD40 repeat-like"/>
    <property type="match status" value="1"/>
</dbReference>
<dbReference type="PANTHER" id="PTHR44090">
    <property type="entry name" value="WD REPEAT-CONTAINING PROTEIN 61"/>
    <property type="match status" value="1"/>
</dbReference>
<dbReference type="Proteomes" id="UP000002714">
    <property type="component" value="Chromosome"/>
</dbReference>
<dbReference type="InterPro" id="IPR015943">
    <property type="entry name" value="WD40/YVTN_repeat-like_dom_sf"/>
</dbReference>
<dbReference type="KEGG" id="tdn:Suden_2084"/>
<evidence type="ECO:0000256" key="1">
    <source>
        <dbReference type="ARBA" id="ARBA00022574"/>
    </source>
</evidence>
<dbReference type="Gene3D" id="2.130.10.10">
    <property type="entry name" value="YVTN repeat-like/Quinoprotein amine dehydrogenase"/>
    <property type="match status" value="1"/>
</dbReference>
<dbReference type="EMBL" id="CP000153">
    <property type="protein sequence ID" value="ABB45358.1"/>
    <property type="molecule type" value="Genomic_DNA"/>
</dbReference>
<organism evidence="3 4">
    <name type="scientific">Sulfurimonas denitrificans (strain ATCC 33889 / DSM 1251)</name>
    <name type="common">Thiomicrospira denitrificans (strain ATCC 33889 / DSM 1251)</name>
    <dbReference type="NCBI Taxonomy" id="326298"/>
    <lineage>
        <taxon>Bacteria</taxon>
        <taxon>Pseudomonadati</taxon>
        <taxon>Campylobacterota</taxon>
        <taxon>Epsilonproteobacteria</taxon>
        <taxon>Campylobacterales</taxon>
        <taxon>Sulfurimonadaceae</taxon>
        <taxon>Sulfurimonas</taxon>
    </lineage>
</organism>
<evidence type="ECO:0000256" key="2">
    <source>
        <dbReference type="ARBA" id="ARBA00022737"/>
    </source>
</evidence>
<proteinExistence type="predicted"/>
<dbReference type="InterPro" id="IPR001680">
    <property type="entry name" value="WD40_rpt"/>
</dbReference>
<evidence type="ECO:0000313" key="4">
    <source>
        <dbReference type="Proteomes" id="UP000002714"/>
    </source>
</evidence>
<gene>
    <name evidence="3" type="ordered locus">Suden_2084</name>
</gene>
<dbReference type="STRING" id="326298.Suden_2084"/>
<dbReference type="AlphaFoldDB" id="Q30NS3"/>
<keyword evidence="1" id="KW-0853">WD repeat</keyword>
<name>Q30NS3_SULDN</name>
<dbReference type="HOGENOM" id="CLU_023785_0_0_7"/>
<evidence type="ECO:0000313" key="3">
    <source>
        <dbReference type="EMBL" id="ABB45358.1"/>
    </source>
</evidence>
<dbReference type="GO" id="GO:0032991">
    <property type="term" value="C:protein-containing complex"/>
    <property type="evidence" value="ECO:0007669"/>
    <property type="project" value="UniProtKB-ARBA"/>
</dbReference>
<protein>
    <submittedName>
        <fullName evidence="3">WD-40 repeat</fullName>
    </submittedName>
</protein>
<dbReference type="eggNOG" id="COG2319">
    <property type="taxonomic scope" value="Bacteria"/>
</dbReference>
<reference evidence="3 4" key="1">
    <citation type="journal article" date="2008" name="Appl. Environ. Microbiol.">
        <title>Genome of the epsilonproteobacterial chemolithoautotroph Sulfurimonas denitrificans.</title>
        <authorList>
            <person name="Sievert S.M."/>
            <person name="Scott K.M."/>
            <person name="Klotz M.G."/>
            <person name="Chain P.S.G."/>
            <person name="Hauser L.J."/>
            <person name="Hemp J."/>
            <person name="Huegler M."/>
            <person name="Land M."/>
            <person name="Lapidus A."/>
            <person name="Larimer F.W."/>
            <person name="Lucas S."/>
            <person name="Malfatti S.A."/>
            <person name="Meyer F."/>
            <person name="Paulsen I.T."/>
            <person name="Ren Q."/>
            <person name="Simon J."/>
            <person name="Bailey K."/>
            <person name="Diaz E."/>
            <person name="Fitzpatrick K.A."/>
            <person name="Glover B."/>
            <person name="Gwatney N."/>
            <person name="Korajkic A."/>
            <person name="Long A."/>
            <person name="Mobberley J.M."/>
            <person name="Pantry S.N."/>
            <person name="Pazder G."/>
            <person name="Peterson S."/>
            <person name="Quintanilla J.D."/>
            <person name="Sprinkle R."/>
            <person name="Stephens J."/>
            <person name="Thomas P."/>
            <person name="Vaughn R."/>
            <person name="Weber M.J."/>
            <person name="Wooten L.L."/>
        </authorList>
    </citation>
    <scope>NUCLEOTIDE SEQUENCE [LARGE SCALE GENOMIC DNA]</scope>
    <source>
        <strain evidence="4">ATCC 33889 / DSM 1251</strain>
    </source>
</reference>
<keyword evidence="2" id="KW-0677">Repeat</keyword>